<dbReference type="STRING" id="485913.Krac_0286"/>
<organism evidence="2 3">
    <name type="scientific">Ktedonobacter racemifer DSM 44963</name>
    <dbReference type="NCBI Taxonomy" id="485913"/>
    <lineage>
        <taxon>Bacteria</taxon>
        <taxon>Bacillati</taxon>
        <taxon>Chloroflexota</taxon>
        <taxon>Ktedonobacteria</taxon>
        <taxon>Ktedonobacterales</taxon>
        <taxon>Ktedonobacteraceae</taxon>
        <taxon>Ktedonobacter</taxon>
    </lineage>
</organism>
<protein>
    <submittedName>
        <fullName evidence="2">Uncharacterized protein</fullName>
    </submittedName>
</protein>
<dbReference type="InParanoid" id="D6U7B8"/>
<comment type="caution">
    <text evidence="2">The sequence shown here is derived from an EMBL/GenBank/DDBJ whole genome shotgun (WGS) entry which is preliminary data.</text>
</comment>
<evidence type="ECO:0000313" key="2">
    <source>
        <dbReference type="EMBL" id="EFH79779.1"/>
    </source>
</evidence>
<proteinExistence type="predicted"/>
<evidence type="ECO:0000313" key="3">
    <source>
        <dbReference type="Proteomes" id="UP000004508"/>
    </source>
</evidence>
<dbReference type="EMBL" id="ADVG01000005">
    <property type="protein sequence ID" value="EFH79779.1"/>
    <property type="molecule type" value="Genomic_DNA"/>
</dbReference>
<keyword evidence="3" id="KW-1185">Reference proteome</keyword>
<evidence type="ECO:0000256" key="1">
    <source>
        <dbReference type="SAM" id="MobiDB-lite"/>
    </source>
</evidence>
<feature type="region of interest" description="Disordered" evidence="1">
    <location>
        <begin position="99"/>
        <end position="127"/>
    </location>
</feature>
<gene>
    <name evidence="2" type="ORF">Krac_0286</name>
</gene>
<dbReference type="AlphaFoldDB" id="D6U7B8"/>
<sequence>MVEYQAQGYEAQQFGDVNQTTIQLKKESTLRTITGFDKALAISFQRVNGGLLVKVGAQTWVDQIAIGAVGLAIHPLLITAAVEPSSKIRPYTMCSIRLTNTSGTNSRKPRSGNLRHPWCREMTGSSS</sequence>
<reference evidence="2 3" key="1">
    <citation type="journal article" date="2011" name="Stand. Genomic Sci.">
        <title>Non-contiguous finished genome sequence and contextual data of the filamentous soil bacterium Ktedonobacter racemifer type strain (SOSP1-21).</title>
        <authorList>
            <person name="Chang Y.J."/>
            <person name="Land M."/>
            <person name="Hauser L."/>
            <person name="Chertkov O."/>
            <person name="Del Rio T.G."/>
            <person name="Nolan M."/>
            <person name="Copeland A."/>
            <person name="Tice H."/>
            <person name="Cheng J.F."/>
            <person name="Lucas S."/>
            <person name="Han C."/>
            <person name="Goodwin L."/>
            <person name="Pitluck S."/>
            <person name="Ivanova N."/>
            <person name="Ovchinikova G."/>
            <person name="Pati A."/>
            <person name="Chen A."/>
            <person name="Palaniappan K."/>
            <person name="Mavromatis K."/>
            <person name="Liolios K."/>
            <person name="Brettin T."/>
            <person name="Fiebig A."/>
            <person name="Rohde M."/>
            <person name="Abt B."/>
            <person name="Goker M."/>
            <person name="Detter J.C."/>
            <person name="Woyke T."/>
            <person name="Bristow J."/>
            <person name="Eisen J.A."/>
            <person name="Markowitz V."/>
            <person name="Hugenholtz P."/>
            <person name="Kyrpides N.C."/>
            <person name="Klenk H.P."/>
            <person name="Lapidus A."/>
        </authorList>
    </citation>
    <scope>NUCLEOTIDE SEQUENCE [LARGE SCALE GENOMIC DNA]</scope>
    <source>
        <strain evidence="3">DSM 44963</strain>
    </source>
</reference>
<name>D6U7B8_KTERA</name>
<dbReference type="Proteomes" id="UP000004508">
    <property type="component" value="Unassembled WGS sequence"/>
</dbReference>
<accession>D6U7B8</accession>